<sequence>LTFTSRLQHDARKKRFFFFFCFLLTISKLLANSNKAGKECPLWSTFPLHKLLWSVSDQKRAAEWCQM</sequence>
<protein>
    <submittedName>
        <fullName evidence="2">Chromodomain helicase DNA binding protein 5</fullName>
    </submittedName>
</protein>
<reference evidence="2" key="1">
    <citation type="submission" date="2016-05" db="EMBL/GenBank/DDBJ databases">
        <authorList>
            <person name="Lavstsen T."/>
            <person name="Jespersen J.S."/>
        </authorList>
    </citation>
    <scope>NUCLEOTIDE SEQUENCE</scope>
    <source>
        <tissue evidence="2">Brain</tissue>
    </source>
</reference>
<dbReference type="AlphaFoldDB" id="A0A1A8SD29"/>
<feature type="non-terminal residue" evidence="2">
    <location>
        <position position="1"/>
    </location>
</feature>
<dbReference type="EMBL" id="HAEI01013090">
    <property type="protein sequence ID" value="SBS15559.1"/>
    <property type="molecule type" value="Transcribed_RNA"/>
</dbReference>
<evidence type="ECO:0000256" key="1">
    <source>
        <dbReference type="SAM" id="SignalP"/>
    </source>
</evidence>
<organism evidence="2">
    <name type="scientific">Nothobranchius rachovii</name>
    <name type="common">bluefin notho</name>
    <dbReference type="NCBI Taxonomy" id="451742"/>
    <lineage>
        <taxon>Eukaryota</taxon>
        <taxon>Metazoa</taxon>
        <taxon>Chordata</taxon>
        <taxon>Craniata</taxon>
        <taxon>Vertebrata</taxon>
        <taxon>Euteleostomi</taxon>
        <taxon>Actinopterygii</taxon>
        <taxon>Neopterygii</taxon>
        <taxon>Teleostei</taxon>
        <taxon>Neoteleostei</taxon>
        <taxon>Acanthomorphata</taxon>
        <taxon>Ovalentaria</taxon>
        <taxon>Atherinomorphae</taxon>
        <taxon>Cyprinodontiformes</taxon>
        <taxon>Nothobranchiidae</taxon>
        <taxon>Nothobranchius</taxon>
    </lineage>
</organism>
<name>A0A1A8SD29_9TELE</name>
<reference evidence="2" key="2">
    <citation type="submission" date="2016-06" db="EMBL/GenBank/DDBJ databases">
        <title>The genome of a short-lived fish provides insights into sex chromosome evolution and the genetic control of aging.</title>
        <authorList>
            <person name="Reichwald K."/>
            <person name="Felder M."/>
            <person name="Petzold A."/>
            <person name="Koch P."/>
            <person name="Groth M."/>
            <person name="Platzer M."/>
        </authorList>
    </citation>
    <scope>NUCLEOTIDE SEQUENCE</scope>
    <source>
        <tissue evidence="2">Brain</tissue>
    </source>
</reference>
<evidence type="ECO:0000313" key="2">
    <source>
        <dbReference type="EMBL" id="SBS15559.1"/>
    </source>
</evidence>
<proteinExistence type="predicted"/>
<keyword evidence="1" id="KW-0732">Signal</keyword>
<accession>A0A1A8SD29</accession>
<feature type="signal peptide" evidence="1">
    <location>
        <begin position="1"/>
        <end position="31"/>
    </location>
</feature>
<gene>
    <name evidence="2" type="primary">CHD5</name>
</gene>
<feature type="chain" id="PRO_5008378483" evidence="1">
    <location>
        <begin position="32"/>
        <end position="67"/>
    </location>
</feature>